<comment type="subcellular location">
    <subcellularLocation>
        <location evidence="1">Membrane</location>
        <topology evidence="1">Multi-pass membrane protein</topology>
    </subcellularLocation>
</comment>
<dbReference type="InterPro" id="IPR042512">
    <property type="entry name" value="TLCD5"/>
</dbReference>
<protein>
    <submittedName>
        <fullName evidence="8">Transmembrane protein</fullName>
    </submittedName>
</protein>
<name>A0A078A357_STYLE</name>
<keyword evidence="3 6" id="KW-1133">Transmembrane helix</keyword>
<feature type="transmembrane region" description="Helical" evidence="6">
    <location>
        <begin position="164"/>
        <end position="184"/>
    </location>
</feature>
<dbReference type="PANTHER" id="PTHR31898">
    <property type="entry name" value="TRANSMEMBRANE PROTEIN 136"/>
    <property type="match status" value="1"/>
</dbReference>
<organism evidence="8 9">
    <name type="scientific">Stylonychia lemnae</name>
    <name type="common">Ciliate</name>
    <dbReference type="NCBI Taxonomy" id="5949"/>
    <lineage>
        <taxon>Eukaryota</taxon>
        <taxon>Sar</taxon>
        <taxon>Alveolata</taxon>
        <taxon>Ciliophora</taxon>
        <taxon>Intramacronucleata</taxon>
        <taxon>Spirotrichea</taxon>
        <taxon>Stichotrichia</taxon>
        <taxon>Sporadotrichida</taxon>
        <taxon>Oxytrichidae</taxon>
        <taxon>Stylonychinae</taxon>
        <taxon>Stylonychia</taxon>
    </lineage>
</organism>
<dbReference type="GO" id="GO:0016020">
    <property type="term" value="C:membrane"/>
    <property type="evidence" value="ECO:0007669"/>
    <property type="project" value="UniProtKB-SubCell"/>
</dbReference>
<gene>
    <name evidence="8" type="primary">Contig14661.g15619</name>
    <name evidence="8" type="ORF">STYLEM_4186</name>
</gene>
<dbReference type="EMBL" id="CCKQ01004067">
    <property type="protein sequence ID" value="CDW75199.1"/>
    <property type="molecule type" value="Genomic_DNA"/>
</dbReference>
<keyword evidence="2 5" id="KW-0812">Transmembrane</keyword>
<evidence type="ECO:0000256" key="1">
    <source>
        <dbReference type="ARBA" id="ARBA00004141"/>
    </source>
</evidence>
<accession>A0A078A357</accession>
<evidence type="ECO:0000259" key="7">
    <source>
        <dbReference type="PROSITE" id="PS50922"/>
    </source>
</evidence>
<evidence type="ECO:0000256" key="3">
    <source>
        <dbReference type="ARBA" id="ARBA00022989"/>
    </source>
</evidence>
<feature type="transmembrane region" description="Helical" evidence="6">
    <location>
        <begin position="321"/>
        <end position="341"/>
    </location>
</feature>
<evidence type="ECO:0000256" key="2">
    <source>
        <dbReference type="ARBA" id="ARBA00022692"/>
    </source>
</evidence>
<feature type="domain" description="TLC" evidence="7">
    <location>
        <begin position="79"/>
        <end position="289"/>
    </location>
</feature>
<keyword evidence="4 5" id="KW-0472">Membrane</keyword>
<dbReference type="InParanoid" id="A0A078A357"/>
<dbReference type="Proteomes" id="UP000039865">
    <property type="component" value="Unassembled WGS sequence"/>
</dbReference>
<evidence type="ECO:0000256" key="6">
    <source>
        <dbReference type="SAM" id="Phobius"/>
    </source>
</evidence>
<feature type="transmembrane region" description="Helical" evidence="6">
    <location>
        <begin position="41"/>
        <end position="63"/>
    </location>
</feature>
<sequence length="349" mass="41155">MESTYNNLQTMKLESSEGYLSNLFKGSKVYEYDTRIDEYNWYALFFIQLAFYFVLQAFARKFAPPPGDIKVFKEKKKMNDYHFYYFQYTTFVHAMLGCIAGNYFILVLLHIDPLILYYGGYRYDQPNHLYHMILMVHSFAYFTYDSIIEIYYGTDDFLTNSHHVVVLLASFTHVINRYGGFEYIGNSIKFFLNTHLVLHLTAEISNPFLILRTVLKISGMKETTLYAVNDVIFATTFLFLRMIVTPCILVYMLEGHNILVADKVGTAFILFIQLFWCYRIIYLILEKIRESSKDKSGTYNEPQLVKVLFSIFKSLCYDRKALILISITQFVLIIAIPYYFYQDSIFNNY</sequence>
<evidence type="ECO:0000313" key="9">
    <source>
        <dbReference type="Proteomes" id="UP000039865"/>
    </source>
</evidence>
<feature type="transmembrane region" description="Helical" evidence="6">
    <location>
        <begin position="264"/>
        <end position="285"/>
    </location>
</feature>
<proteinExistence type="predicted"/>
<dbReference type="PROSITE" id="PS50922">
    <property type="entry name" value="TLC"/>
    <property type="match status" value="1"/>
</dbReference>
<feature type="transmembrane region" description="Helical" evidence="6">
    <location>
        <begin position="84"/>
        <end position="109"/>
    </location>
</feature>
<dbReference type="PANTHER" id="PTHR31898:SF1">
    <property type="entry name" value="TLC DOMAIN-CONTAINING PROTEIN 5"/>
    <property type="match status" value="1"/>
</dbReference>
<keyword evidence="9" id="KW-1185">Reference proteome</keyword>
<dbReference type="InterPro" id="IPR006634">
    <property type="entry name" value="TLC-dom"/>
</dbReference>
<evidence type="ECO:0000256" key="4">
    <source>
        <dbReference type="ARBA" id="ARBA00023136"/>
    </source>
</evidence>
<evidence type="ECO:0000313" key="8">
    <source>
        <dbReference type="EMBL" id="CDW75199.1"/>
    </source>
</evidence>
<reference evidence="8 9" key="1">
    <citation type="submission" date="2014-06" db="EMBL/GenBank/DDBJ databases">
        <authorList>
            <person name="Swart Estienne"/>
        </authorList>
    </citation>
    <scope>NUCLEOTIDE SEQUENCE [LARGE SCALE GENOMIC DNA]</scope>
    <source>
        <strain evidence="8 9">130c</strain>
    </source>
</reference>
<feature type="transmembrane region" description="Helical" evidence="6">
    <location>
        <begin position="129"/>
        <end position="152"/>
    </location>
</feature>
<dbReference type="AlphaFoldDB" id="A0A078A357"/>
<evidence type="ECO:0000256" key="5">
    <source>
        <dbReference type="PROSITE-ProRule" id="PRU00205"/>
    </source>
</evidence>
<feature type="transmembrane region" description="Helical" evidence="6">
    <location>
        <begin position="227"/>
        <end position="252"/>
    </location>
</feature>
<dbReference type="OrthoDB" id="284464at2759"/>